<dbReference type="InterPro" id="IPR036169">
    <property type="entry name" value="DXPR_C_sf"/>
</dbReference>
<dbReference type="Gene3D" id="3.40.50.720">
    <property type="entry name" value="NAD(P)-binding Rossmann-like Domain"/>
    <property type="match status" value="1"/>
</dbReference>
<comment type="similarity">
    <text evidence="2 9">Belongs to the DXR family.</text>
</comment>
<evidence type="ECO:0000256" key="9">
    <source>
        <dbReference type="HAMAP-Rule" id="MF_00183"/>
    </source>
</evidence>
<keyword evidence="6 9" id="KW-0464">Manganese</keyword>
<dbReference type="NCBIfam" id="NF003938">
    <property type="entry name" value="PRK05447.1-1"/>
    <property type="match status" value="1"/>
</dbReference>
<evidence type="ECO:0000313" key="14">
    <source>
        <dbReference type="Proteomes" id="UP001163726"/>
    </source>
</evidence>
<dbReference type="PIRSF" id="PIRSF006205">
    <property type="entry name" value="Dxp_reductismrs"/>
    <property type="match status" value="1"/>
</dbReference>
<keyword evidence="13" id="KW-0614">Plasmid</keyword>
<feature type="binding site" evidence="9">
    <location>
        <position position="152"/>
    </location>
    <ligand>
        <name>1-deoxy-D-xylulose 5-phosphate</name>
        <dbReference type="ChEBI" id="CHEBI:57792"/>
    </ligand>
</feature>
<feature type="binding site" evidence="9">
    <location>
        <position position="231"/>
    </location>
    <ligand>
        <name>Mn(2+)</name>
        <dbReference type="ChEBI" id="CHEBI:29035"/>
    </ligand>
</feature>
<dbReference type="InterPro" id="IPR013644">
    <property type="entry name" value="DXP_reductoisomerase_C"/>
</dbReference>
<gene>
    <name evidence="13" type="primary">ispC</name>
    <name evidence="9" type="synonym">dxr</name>
    <name evidence="13" type="ORF">OLW01_16565</name>
</gene>
<comment type="cofactor">
    <cofactor evidence="9">
        <name>Mg(2+)</name>
        <dbReference type="ChEBI" id="CHEBI:18420"/>
    </cofactor>
    <cofactor evidence="9">
        <name>Mn(2+)</name>
        <dbReference type="ChEBI" id="CHEBI:29035"/>
    </cofactor>
</comment>
<feature type="binding site" evidence="9">
    <location>
        <position position="12"/>
    </location>
    <ligand>
        <name>NADPH</name>
        <dbReference type="ChEBI" id="CHEBI:57783"/>
    </ligand>
</feature>
<sequence>MKKIAVLGSTGSIGQSTLEVVRQNPDEFSVFALAAYSKVDIIFKQCLEFRPAYVVLIQSEAAAELAQMLTLANCATHVLVGSNELNQLVSVSELDIVVAAIVGGAGLASTLAAAQAGKTILLANKEALVMSGRIFIDQVKQSGARLLPVDSEHNAIFQSLSADYQKDYLNQNITDFGVHSIILTGSGGPFLNTPLTDLEHKTPAQACKHPNWSMGQKISVDSATMMNKGLELIEACWLFDVAPDFIEILIHPQSVIHSMVRYIDGSIMAQLGAPDMKTPIAHCLGFPSRIESGSAHFDFIKAGQFNFQAPDFERFPNLKLAQQAFCEGQEMTTVLNAANEIHVDAFLNEKIKFTDIAKYNQSVMEKLQPSKASDLSSIFAIDEEARALALQGVST</sequence>
<dbReference type="Gene3D" id="1.10.1740.10">
    <property type="match status" value="1"/>
</dbReference>
<keyword evidence="3 9" id="KW-0479">Metal-binding</keyword>
<dbReference type="SUPFAM" id="SSF69055">
    <property type="entry name" value="1-deoxy-D-xylulose-5-phosphate reductoisomerase, C-terminal domain"/>
    <property type="match status" value="1"/>
</dbReference>
<keyword evidence="7 9" id="KW-0414">Isoprene biosynthesis</keyword>
<feature type="binding site" evidence="9">
    <location>
        <position position="126"/>
    </location>
    <ligand>
        <name>NADPH</name>
        <dbReference type="ChEBI" id="CHEBI:57783"/>
    </ligand>
</feature>
<feature type="binding site" evidence="9">
    <location>
        <position position="152"/>
    </location>
    <ligand>
        <name>Mn(2+)</name>
        <dbReference type="ChEBI" id="CHEBI:29035"/>
    </ligand>
</feature>
<feature type="binding site" evidence="9">
    <location>
        <position position="151"/>
    </location>
    <ligand>
        <name>1-deoxy-D-xylulose 5-phosphate</name>
        <dbReference type="ChEBI" id="CHEBI:57792"/>
    </ligand>
</feature>
<feature type="binding site" evidence="9">
    <location>
        <position position="150"/>
    </location>
    <ligand>
        <name>Mn(2+)</name>
        <dbReference type="ChEBI" id="CHEBI:29035"/>
    </ligand>
</feature>
<feature type="domain" description="1-deoxy-D-xylulose 5-phosphate reductoisomerase C-terminal" evidence="11">
    <location>
        <begin position="146"/>
        <end position="239"/>
    </location>
</feature>
<evidence type="ECO:0000256" key="7">
    <source>
        <dbReference type="ARBA" id="ARBA00023229"/>
    </source>
</evidence>
<feature type="binding site" evidence="9">
    <location>
        <position position="186"/>
    </location>
    <ligand>
        <name>1-deoxy-D-xylulose 5-phosphate</name>
        <dbReference type="ChEBI" id="CHEBI:57792"/>
    </ligand>
</feature>
<geneLocation type="plasmid" evidence="13 14">
    <name>pCadTS8_2</name>
</geneLocation>
<feature type="binding site" evidence="9">
    <location>
        <position position="125"/>
    </location>
    <ligand>
        <name>1-deoxy-D-xylulose 5-phosphate</name>
        <dbReference type="ChEBI" id="CHEBI:57792"/>
    </ligand>
</feature>
<comment type="function">
    <text evidence="9">Catalyzes the NADPH-dependent rearrangement and reduction of 1-deoxy-D-xylulose-5-phosphate (DXP) to 2-C-methyl-D-erythritol 4-phosphate (MEP).</text>
</comment>
<dbReference type="HAMAP" id="MF_00183">
    <property type="entry name" value="DXP_reductoisom"/>
    <property type="match status" value="1"/>
</dbReference>
<evidence type="ECO:0000256" key="8">
    <source>
        <dbReference type="ARBA" id="ARBA00048543"/>
    </source>
</evidence>
<protein>
    <recommendedName>
        <fullName evidence="9">1-deoxy-D-xylulose 5-phosphate reductoisomerase</fullName>
        <shortName evidence="9">DXP reductoisomerase</shortName>
        <ecNumber evidence="9">1.1.1.267</ecNumber>
    </recommendedName>
    <alternativeName>
        <fullName evidence="9">1-deoxyxylulose-5-phosphate reductoisomerase</fullName>
    </alternativeName>
    <alternativeName>
        <fullName evidence="9">2-C-methyl-D-erythritol 4-phosphate synthase</fullName>
    </alternativeName>
</protein>
<dbReference type="NCBIfam" id="NF009114">
    <property type="entry name" value="PRK12464.1"/>
    <property type="match status" value="1"/>
</dbReference>
<organism evidence="13 14">
    <name type="scientific">Catenovulum adriaticum</name>
    <dbReference type="NCBI Taxonomy" id="2984846"/>
    <lineage>
        <taxon>Bacteria</taxon>
        <taxon>Pseudomonadati</taxon>
        <taxon>Pseudomonadota</taxon>
        <taxon>Gammaproteobacteria</taxon>
        <taxon>Alteromonadales</taxon>
        <taxon>Alteromonadaceae</taxon>
        <taxon>Catenovulum</taxon>
    </lineage>
</organism>
<evidence type="ECO:0000256" key="5">
    <source>
        <dbReference type="ARBA" id="ARBA00023002"/>
    </source>
</evidence>
<dbReference type="InterPro" id="IPR003821">
    <property type="entry name" value="DXP_reductoisomerase"/>
</dbReference>
<feature type="binding site" evidence="9">
    <location>
        <position position="228"/>
    </location>
    <ligand>
        <name>1-deoxy-D-xylulose 5-phosphate</name>
        <dbReference type="ChEBI" id="CHEBI:57792"/>
    </ligand>
</feature>
<comment type="caution">
    <text evidence="9">Lacks conserved residue(s) required for the propagation of feature annotation.</text>
</comment>
<feature type="binding site" evidence="9">
    <location>
        <position position="215"/>
    </location>
    <ligand>
        <name>NADPH</name>
        <dbReference type="ChEBI" id="CHEBI:57783"/>
    </ligand>
</feature>
<feature type="domain" description="1-deoxy-D-xylulose 5-phosphate reductoisomerase N-terminal" evidence="10">
    <location>
        <begin position="4"/>
        <end position="132"/>
    </location>
</feature>
<dbReference type="SUPFAM" id="SSF55347">
    <property type="entry name" value="Glyceraldehyde-3-phosphate dehydrogenase-like, C-terminal domain"/>
    <property type="match status" value="1"/>
</dbReference>
<dbReference type="RefSeq" id="WP_268077101.1">
    <property type="nucleotide sequence ID" value="NZ_CP109967.1"/>
</dbReference>
<feature type="binding site" evidence="9">
    <location>
        <position position="124"/>
    </location>
    <ligand>
        <name>NADPH</name>
        <dbReference type="ChEBI" id="CHEBI:57783"/>
    </ligand>
</feature>
<comment type="catalytic activity">
    <reaction evidence="8">
        <text>2-C-methyl-D-erythritol 4-phosphate + NADP(+) = 1-deoxy-D-xylulose 5-phosphate + NADPH + H(+)</text>
        <dbReference type="Rhea" id="RHEA:13717"/>
        <dbReference type="ChEBI" id="CHEBI:15378"/>
        <dbReference type="ChEBI" id="CHEBI:57783"/>
        <dbReference type="ChEBI" id="CHEBI:57792"/>
        <dbReference type="ChEBI" id="CHEBI:58262"/>
        <dbReference type="ChEBI" id="CHEBI:58349"/>
        <dbReference type="EC" id="1.1.1.267"/>
    </reaction>
    <physiologicalReaction direction="right-to-left" evidence="8">
        <dbReference type="Rhea" id="RHEA:13719"/>
    </physiologicalReaction>
</comment>
<keyword evidence="14" id="KW-1185">Reference proteome</keyword>
<feature type="binding site" evidence="9">
    <location>
        <position position="13"/>
    </location>
    <ligand>
        <name>NADPH</name>
        <dbReference type="ChEBI" id="CHEBI:57783"/>
    </ligand>
</feature>
<dbReference type="PANTHER" id="PTHR30525:SF0">
    <property type="entry name" value="1-DEOXY-D-XYLULOSE 5-PHOSPHATE REDUCTOISOMERASE, CHLOROPLASTIC"/>
    <property type="match status" value="1"/>
</dbReference>
<dbReference type="InterPro" id="IPR026877">
    <property type="entry name" value="DXPR_C"/>
</dbReference>
<keyword evidence="9" id="KW-0460">Magnesium</keyword>
<dbReference type="EMBL" id="CP109967">
    <property type="protein sequence ID" value="WAJ72351.1"/>
    <property type="molecule type" value="Genomic_DNA"/>
</dbReference>
<evidence type="ECO:0000313" key="13">
    <source>
        <dbReference type="EMBL" id="WAJ72351.1"/>
    </source>
</evidence>
<name>A0ABY7ATA4_9ALTE</name>
<dbReference type="SUPFAM" id="SSF51735">
    <property type="entry name" value="NAD(P)-binding Rossmann-fold domains"/>
    <property type="match status" value="1"/>
</dbReference>
<reference evidence="13" key="1">
    <citation type="submission" date="2022-10" db="EMBL/GenBank/DDBJ databases">
        <title>Catenovulum adriacola sp. nov. isolated in the Harbour of Susak.</title>
        <authorList>
            <person name="Schoch T."/>
            <person name="Reich S.J."/>
            <person name="Stoeferle S."/>
            <person name="Flaiz M."/>
            <person name="Kazda M."/>
            <person name="Riedel C.U."/>
            <person name="Duerre P."/>
        </authorList>
    </citation>
    <scope>NUCLEOTIDE SEQUENCE</scope>
    <source>
        <strain evidence="13">TS8</strain>
        <plasmid evidence="13">pCadTS8_2</plasmid>
    </source>
</reference>
<comment type="pathway">
    <text evidence="1 9">Isoprenoid biosynthesis; isopentenyl diphosphate biosynthesis via DXP pathway; isopentenyl diphosphate from 1-deoxy-D-xylulose 5-phosphate: step 1/6.</text>
</comment>
<proteinExistence type="inferred from homology"/>
<evidence type="ECO:0000256" key="1">
    <source>
        <dbReference type="ARBA" id="ARBA00005094"/>
    </source>
</evidence>
<keyword evidence="5 9" id="KW-0560">Oxidoreductase</keyword>
<dbReference type="Pfam" id="PF02670">
    <property type="entry name" value="DXP_reductoisom"/>
    <property type="match status" value="1"/>
</dbReference>
<feature type="binding site" evidence="9">
    <location>
        <position position="227"/>
    </location>
    <ligand>
        <name>1-deoxy-D-xylulose 5-phosphate</name>
        <dbReference type="ChEBI" id="CHEBI:57792"/>
    </ligand>
</feature>
<dbReference type="NCBIfam" id="TIGR00243">
    <property type="entry name" value="Dxr"/>
    <property type="match status" value="1"/>
</dbReference>
<feature type="binding site" evidence="9">
    <location>
        <position position="222"/>
    </location>
    <ligand>
        <name>1-deoxy-D-xylulose 5-phosphate</name>
        <dbReference type="ChEBI" id="CHEBI:57792"/>
    </ligand>
</feature>
<dbReference type="GO" id="GO:0030604">
    <property type="term" value="F:1-deoxy-D-xylulose-5-phosphate reductoisomerase activity"/>
    <property type="evidence" value="ECO:0007669"/>
    <property type="project" value="UniProtKB-EC"/>
</dbReference>
<dbReference type="Proteomes" id="UP001163726">
    <property type="component" value="Plasmid pCadTS8_2"/>
</dbReference>
<evidence type="ECO:0000259" key="12">
    <source>
        <dbReference type="Pfam" id="PF13288"/>
    </source>
</evidence>
<dbReference type="EC" id="1.1.1.267" evidence="9"/>
<evidence type="ECO:0000256" key="6">
    <source>
        <dbReference type="ARBA" id="ARBA00023211"/>
    </source>
</evidence>
<dbReference type="Pfam" id="PF13288">
    <property type="entry name" value="DXPR_C"/>
    <property type="match status" value="1"/>
</dbReference>
<dbReference type="InterPro" id="IPR036291">
    <property type="entry name" value="NAD(P)-bd_dom_sf"/>
</dbReference>
<feature type="domain" description="DXP reductoisomerase C-terminal" evidence="12">
    <location>
        <begin position="271"/>
        <end position="387"/>
    </location>
</feature>
<feature type="binding site" evidence="9">
    <location>
        <position position="231"/>
    </location>
    <ligand>
        <name>1-deoxy-D-xylulose 5-phosphate</name>
        <dbReference type="ChEBI" id="CHEBI:57792"/>
    </ligand>
</feature>
<feature type="binding site" evidence="9">
    <location>
        <position position="209"/>
    </location>
    <ligand>
        <name>1-deoxy-D-xylulose 5-phosphate</name>
        <dbReference type="ChEBI" id="CHEBI:57792"/>
    </ligand>
</feature>
<evidence type="ECO:0000256" key="2">
    <source>
        <dbReference type="ARBA" id="ARBA00006825"/>
    </source>
</evidence>
<keyword evidence="4 9" id="KW-0521">NADP</keyword>
<feature type="binding site" evidence="9">
    <location>
        <position position="11"/>
    </location>
    <ligand>
        <name>NADPH</name>
        <dbReference type="ChEBI" id="CHEBI:57783"/>
    </ligand>
</feature>
<evidence type="ECO:0000256" key="4">
    <source>
        <dbReference type="ARBA" id="ARBA00022857"/>
    </source>
</evidence>
<dbReference type="Pfam" id="PF08436">
    <property type="entry name" value="DXP_redisom_C"/>
    <property type="match status" value="1"/>
</dbReference>
<evidence type="ECO:0000259" key="10">
    <source>
        <dbReference type="Pfam" id="PF02670"/>
    </source>
</evidence>
<accession>A0ABY7ATA4</accession>
<evidence type="ECO:0000256" key="3">
    <source>
        <dbReference type="ARBA" id="ARBA00022723"/>
    </source>
</evidence>
<dbReference type="InterPro" id="IPR013512">
    <property type="entry name" value="DXP_reductoisomerase_N"/>
</dbReference>
<dbReference type="PANTHER" id="PTHR30525">
    <property type="entry name" value="1-DEOXY-D-XYLULOSE 5-PHOSPHATE REDUCTOISOMERASE"/>
    <property type="match status" value="1"/>
</dbReference>
<evidence type="ECO:0000259" key="11">
    <source>
        <dbReference type="Pfam" id="PF08436"/>
    </source>
</evidence>
<feature type="binding site" evidence="9">
    <location>
        <position position="10"/>
    </location>
    <ligand>
        <name>NADPH</name>
        <dbReference type="ChEBI" id="CHEBI:57783"/>
    </ligand>
</feature>